<dbReference type="OrthoDB" id="7527830at2"/>
<dbReference type="Gene3D" id="3.90.550.10">
    <property type="entry name" value="Spore Coat Polysaccharide Biosynthesis Protein SpsA, Chain A"/>
    <property type="match status" value="1"/>
</dbReference>
<feature type="transmembrane region" description="Helical" evidence="1">
    <location>
        <begin position="234"/>
        <end position="257"/>
    </location>
</feature>
<keyword evidence="1" id="KW-1133">Transmembrane helix</keyword>
<name>A0A5C5GAD2_9RHOB</name>
<gene>
    <name evidence="3" type="ORF">FHY64_13930</name>
</gene>
<dbReference type="GO" id="GO:0016740">
    <property type="term" value="F:transferase activity"/>
    <property type="evidence" value="ECO:0007669"/>
    <property type="project" value="UniProtKB-KW"/>
</dbReference>
<dbReference type="Proteomes" id="UP000314011">
    <property type="component" value="Unassembled WGS sequence"/>
</dbReference>
<dbReference type="CDD" id="cd04179">
    <property type="entry name" value="DPM_DPG-synthase_like"/>
    <property type="match status" value="1"/>
</dbReference>
<proteinExistence type="predicted"/>
<accession>A0A5C5GAD2</accession>
<dbReference type="AlphaFoldDB" id="A0A5C5GAD2"/>
<sequence>MKLIVQIPCYNEEATLPSVIAGIPREIEGIATVEIQVIDDGSTDATVEVARRLGVEHILVQKGNKGLARTFQAGIDNALNAGADIIVNTDGDNQYCGSSIPDLVRPVVEGQADIVLGDRRPGENRDFSRGKRALQKLGSRVVRNLAEIEVPDAVTGFRAYSREAALSINVMTRFSYTVETLIHAGQRGLTVASVPVRVNAATRPSRLFKSTKQFMSRQVVTMLRSCVMYRPLRTFMSVGLVMAALGALPILRFLYFFAIGQGDGHVQSLVLGGVLLLAGYITIVIAFLSDTIATNRRLTEELLIRMRRLDPAGVSTDVQIASESDAER</sequence>
<dbReference type="InterPro" id="IPR029044">
    <property type="entry name" value="Nucleotide-diphossugar_trans"/>
</dbReference>
<evidence type="ECO:0000259" key="2">
    <source>
        <dbReference type="Pfam" id="PF00535"/>
    </source>
</evidence>
<dbReference type="PANTHER" id="PTHR48090:SF6">
    <property type="entry name" value="SLR5056 PROTEIN"/>
    <property type="match status" value="1"/>
</dbReference>
<organism evidence="3 4">
    <name type="scientific">Pelagovum pacificum</name>
    <dbReference type="NCBI Taxonomy" id="2588711"/>
    <lineage>
        <taxon>Bacteria</taxon>
        <taxon>Pseudomonadati</taxon>
        <taxon>Pseudomonadota</taxon>
        <taxon>Alphaproteobacteria</taxon>
        <taxon>Rhodobacterales</taxon>
        <taxon>Paracoccaceae</taxon>
        <taxon>Pelagovum</taxon>
    </lineage>
</organism>
<reference evidence="3 4" key="1">
    <citation type="submission" date="2019-06" db="EMBL/GenBank/DDBJ databases">
        <title>Genome of new Rhodobacteraceae sp. SM1903.</title>
        <authorList>
            <person name="Ren X."/>
        </authorList>
    </citation>
    <scope>NUCLEOTIDE SEQUENCE [LARGE SCALE GENOMIC DNA]</scope>
    <source>
        <strain evidence="3 4">SM1903</strain>
    </source>
</reference>
<keyword evidence="1" id="KW-0472">Membrane</keyword>
<keyword evidence="3" id="KW-0808">Transferase</keyword>
<dbReference type="SUPFAM" id="SSF53448">
    <property type="entry name" value="Nucleotide-diphospho-sugar transferases"/>
    <property type="match status" value="1"/>
</dbReference>
<dbReference type="EMBL" id="VFFF01000002">
    <property type="protein sequence ID" value="TNY31676.1"/>
    <property type="molecule type" value="Genomic_DNA"/>
</dbReference>
<comment type="caution">
    <text evidence="3">The sequence shown here is derived from an EMBL/GenBank/DDBJ whole genome shotgun (WGS) entry which is preliminary data.</text>
</comment>
<dbReference type="InterPro" id="IPR050256">
    <property type="entry name" value="Glycosyltransferase_2"/>
</dbReference>
<evidence type="ECO:0000313" key="3">
    <source>
        <dbReference type="EMBL" id="TNY31676.1"/>
    </source>
</evidence>
<dbReference type="PANTHER" id="PTHR48090">
    <property type="entry name" value="UNDECAPRENYL-PHOSPHATE 4-DEOXY-4-FORMAMIDO-L-ARABINOSE TRANSFERASE-RELATED"/>
    <property type="match status" value="1"/>
</dbReference>
<evidence type="ECO:0000256" key="1">
    <source>
        <dbReference type="SAM" id="Phobius"/>
    </source>
</evidence>
<keyword evidence="4" id="KW-1185">Reference proteome</keyword>
<dbReference type="Pfam" id="PF00535">
    <property type="entry name" value="Glycos_transf_2"/>
    <property type="match status" value="1"/>
</dbReference>
<keyword evidence="1" id="KW-0812">Transmembrane</keyword>
<protein>
    <submittedName>
        <fullName evidence="3">Glycosyltransferase family 2 protein</fullName>
    </submittedName>
</protein>
<evidence type="ECO:0000313" key="4">
    <source>
        <dbReference type="Proteomes" id="UP000314011"/>
    </source>
</evidence>
<feature type="transmembrane region" description="Helical" evidence="1">
    <location>
        <begin position="269"/>
        <end position="288"/>
    </location>
</feature>
<dbReference type="InterPro" id="IPR001173">
    <property type="entry name" value="Glyco_trans_2-like"/>
</dbReference>
<feature type="domain" description="Glycosyltransferase 2-like" evidence="2">
    <location>
        <begin position="6"/>
        <end position="165"/>
    </location>
</feature>